<dbReference type="PROSITE" id="PS50195">
    <property type="entry name" value="PX"/>
    <property type="match status" value="1"/>
</dbReference>
<dbReference type="GO" id="GO:0005938">
    <property type="term" value="C:cell cortex"/>
    <property type="evidence" value="ECO:0007669"/>
    <property type="project" value="EnsemblFungi"/>
</dbReference>
<dbReference type="InterPro" id="IPR001683">
    <property type="entry name" value="PX_dom"/>
</dbReference>
<keyword evidence="1 3" id="KW-0728">SH3 domain</keyword>
<dbReference type="GO" id="GO:0061191">
    <property type="term" value="P:positive regulation of vacuole fusion, non-autophagic"/>
    <property type="evidence" value="ECO:0007669"/>
    <property type="project" value="EnsemblFungi"/>
</dbReference>
<dbReference type="GO" id="GO:0000753">
    <property type="term" value="P:cell morphogenesis involved in conjugation with cellular fusion"/>
    <property type="evidence" value="ECO:0007669"/>
    <property type="project" value="EnsemblFungi"/>
</dbReference>
<evidence type="ECO:0000259" key="6">
    <source>
        <dbReference type="PROSITE" id="PS50195"/>
    </source>
</evidence>
<keyword evidence="2" id="KW-0677">Repeat</keyword>
<name>A0A1E4THG8_9ASCO</name>
<dbReference type="InterPro" id="IPR036871">
    <property type="entry name" value="PX_dom_sf"/>
</dbReference>
<dbReference type="GO" id="GO:0000131">
    <property type="term" value="C:incipient cellular bud site"/>
    <property type="evidence" value="ECO:0007669"/>
    <property type="project" value="EnsemblFungi"/>
</dbReference>
<gene>
    <name evidence="7" type="ORF">CANCADRAFT_14628</name>
</gene>
<dbReference type="SUPFAM" id="SSF54277">
    <property type="entry name" value="CAD &amp; PB1 domains"/>
    <property type="match status" value="1"/>
</dbReference>
<evidence type="ECO:0000256" key="2">
    <source>
        <dbReference type="ARBA" id="ARBA00022737"/>
    </source>
</evidence>
<evidence type="ECO:0000313" key="8">
    <source>
        <dbReference type="Proteomes" id="UP000095023"/>
    </source>
</evidence>
<feature type="non-terminal residue" evidence="7">
    <location>
        <position position="1"/>
    </location>
</feature>
<keyword evidence="8" id="KW-1185">Reference proteome</keyword>
<dbReference type="Pfam" id="PF00018">
    <property type="entry name" value="SH3_1"/>
    <property type="match status" value="2"/>
</dbReference>
<dbReference type="PROSITE" id="PS50002">
    <property type="entry name" value="SH3"/>
    <property type="match status" value="2"/>
</dbReference>
<dbReference type="InterPro" id="IPR001452">
    <property type="entry name" value="SH3_domain"/>
</dbReference>
<dbReference type="CDD" id="cd11879">
    <property type="entry name" value="SH3_Bem1p_2"/>
    <property type="match status" value="1"/>
</dbReference>
<evidence type="ECO:0000256" key="4">
    <source>
        <dbReference type="SAM" id="MobiDB-lite"/>
    </source>
</evidence>
<dbReference type="PANTHER" id="PTHR15706">
    <property type="entry name" value="SH3 MULTIPLE DOMAIN"/>
    <property type="match status" value="1"/>
</dbReference>
<dbReference type="FunFam" id="2.30.30.40:FF:000093">
    <property type="entry name" value="Protein kinase activator Bem1"/>
    <property type="match status" value="1"/>
</dbReference>
<dbReference type="EMBL" id="KV453842">
    <property type="protein sequence ID" value="ODV91128.1"/>
    <property type="molecule type" value="Genomic_DNA"/>
</dbReference>
<feature type="domain" description="SH3" evidence="5">
    <location>
        <begin position="113"/>
        <end position="175"/>
    </location>
</feature>
<dbReference type="InterPro" id="IPR035550">
    <property type="entry name" value="Bem1/Scd2_PX"/>
</dbReference>
<dbReference type="SMART" id="SM00326">
    <property type="entry name" value="SH3"/>
    <property type="match status" value="2"/>
</dbReference>
<dbReference type="GO" id="GO:0030674">
    <property type="term" value="F:protein-macromolecule adaptor activity"/>
    <property type="evidence" value="ECO:0007669"/>
    <property type="project" value="TreeGrafter"/>
</dbReference>
<reference evidence="8" key="1">
    <citation type="submission" date="2016-02" db="EMBL/GenBank/DDBJ databases">
        <title>Comparative genomics of biotechnologically important yeasts.</title>
        <authorList>
            <consortium name="DOE Joint Genome Institute"/>
            <person name="Riley R."/>
            <person name="Haridas S."/>
            <person name="Wolfe K.H."/>
            <person name="Lopes M.R."/>
            <person name="Hittinger C.T."/>
            <person name="Goker M."/>
            <person name="Salamov A."/>
            <person name="Wisecaver J."/>
            <person name="Long T.M."/>
            <person name="Aerts A.L."/>
            <person name="Barry K."/>
            <person name="Choi C."/>
            <person name="Clum A."/>
            <person name="Coughlan A.Y."/>
            <person name="Deshpande S."/>
            <person name="Douglass A.P."/>
            <person name="Hanson S.J."/>
            <person name="Klenk H.-P."/>
            <person name="Labutti K."/>
            <person name="Lapidus A."/>
            <person name="Lindquist E."/>
            <person name="Lipzen A."/>
            <person name="Meier-Kolthoff J.P."/>
            <person name="Ohm R.A."/>
            <person name="Otillar R.P."/>
            <person name="Pangilinan J."/>
            <person name="Peng Y."/>
            <person name="Rokas A."/>
            <person name="Rosa C.A."/>
            <person name="Scheuner C."/>
            <person name="Sibirny A.A."/>
            <person name="Slot J.C."/>
            <person name="Stielow J.B."/>
            <person name="Sun H."/>
            <person name="Kurtzman C.P."/>
            <person name="Blackwell M."/>
            <person name="Jeffries T.W."/>
            <person name="Grigoriev I.V."/>
        </authorList>
    </citation>
    <scope>NUCLEOTIDE SEQUENCE [LARGE SCALE GENOMIC DNA]</scope>
    <source>
        <strain evidence="8">NRRL Y-17796</strain>
    </source>
</reference>
<evidence type="ECO:0000313" key="7">
    <source>
        <dbReference type="EMBL" id="ODV91128.1"/>
    </source>
</evidence>
<feature type="domain" description="PX" evidence="6">
    <location>
        <begin position="250"/>
        <end position="370"/>
    </location>
</feature>
<dbReference type="AlphaFoldDB" id="A0A1E4THG8"/>
<dbReference type="GO" id="GO:0043332">
    <property type="term" value="C:mating projection tip"/>
    <property type="evidence" value="ECO:0007669"/>
    <property type="project" value="TreeGrafter"/>
</dbReference>
<dbReference type="SUPFAM" id="SSF50044">
    <property type="entry name" value="SH3-domain"/>
    <property type="match status" value="2"/>
</dbReference>
<accession>A0A1E4THG8</accession>
<feature type="compositionally biased region" description="Polar residues" evidence="4">
    <location>
        <begin position="71"/>
        <end position="89"/>
    </location>
</feature>
<evidence type="ECO:0008006" key="9">
    <source>
        <dbReference type="Google" id="ProtNLM"/>
    </source>
</evidence>
<dbReference type="CDD" id="cd06890">
    <property type="entry name" value="PX_Bem1p"/>
    <property type="match status" value="1"/>
</dbReference>
<dbReference type="Pfam" id="PF00787">
    <property type="entry name" value="PX"/>
    <property type="match status" value="1"/>
</dbReference>
<dbReference type="Gene3D" id="3.30.1520.10">
    <property type="entry name" value="Phox-like domain"/>
    <property type="match status" value="1"/>
</dbReference>
<dbReference type="OrthoDB" id="548867at2759"/>
<dbReference type="Gene3D" id="2.30.30.40">
    <property type="entry name" value="SH3 Domains"/>
    <property type="match status" value="2"/>
</dbReference>
<dbReference type="GO" id="GO:0045185">
    <property type="term" value="P:maintenance of protein location"/>
    <property type="evidence" value="ECO:0007669"/>
    <property type="project" value="EnsemblFungi"/>
</dbReference>
<dbReference type="Proteomes" id="UP000095023">
    <property type="component" value="Unassembled WGS sequence"/>
</dbReference>
<feature type="compositionally biased region" description="Polar residues" evidence="4">
    <location>
        <begin position="96"/>
        <end position="107"/>
    </location>
</feature>
<dbReference type="GO" id="GO:0005934">
    <property type="term" value="C:cellular bud tip"/>
    <property type="evidence" value="ECO:0007669"/>
    <property type="project" value="EnsemblFungi"/>
</dbReference>
<organism evidence="7 8">
    <name type="scientific">Tortispora caseinolytica NRRL Y-17796</name>
    <dbReference type="NCBI Taxonomy" id="767744"/>
    <lineage>
        <taxon>Eukaryota</taxon>
        <taxon>Fungi</taxon>
        <taxon>Dikarya</taxon>
        <taxon>Ascomycota</taxon>
        <taxon>Saccharomycotina</taxon>
        <taxon>Trigonopsidomycetes</taxon>
        <taxon>Trigonopsidales</taxon>
        <taxon>Trigonopsidaceae</taxon>
        <taxon>Tortispora</taxon>
    </lineage>
</organism>
<feature type="region of interest" description="Disordered" evidence="4">
    <location>
        <begin position="71"/>
        <end position="107"/>
    </location>
</feature>
<dbReference type="GO" id="GO:0005935">
    <property type="term" value="C:cellular bud neck"/>
    <property type="evidence" value="ECO:0007669"/>
    <property type="project" value="EnsemblFungi"/>
</dbReference>
<feature type="domain" description="SH3" evidence="5">
    <location>
        <begin position="4"/>
        <end position="66"/>
    </location>
</feature>
<dbReference type="SMART" id="SM00312">
    <property type="entry name" value="PX"/>
    <property type="match status" value="1"/>
</dbReference>
<evidence type="ECO:0000259" key="5">
    <source>
        <dbReference type="PROSITE" id="PS50002"/>
    </source>
</evidence>
<dbReference type="SUPFAM" id="SSF64268">
    <property type="entry name" value="PX domain"/>
    <property type="match status" value="1"/>
</dbReference>
<sequence length="487" mass="53499">SIQAPAKAIKALYSYQGQTSDELSFHKGDFFYVTNDSADGRWYDAYNPSTNVHGRVPMELFETLDRTHTSSAGISSNLTANRTSNSTSSVKKDSGFSESSSNNNTRPVSASKFGSLFGIVLYDFVAEQQDELDAQEGDHVIIVAQTNNEWFVAKPIGRLGGPGLLPVSYVSIRDLDTGQEVENLEEAIKKVQLPKVEEWKKHNHEYQSKSITLGHLEMPGSNGHDSVYRATNDAQSRASNSISHGGSNLNDVVTAASVVSYIFDERSRRFLFIIRCQGSRGDVKELYRSYEDFFDVQVRLIHDFPKEAGRSMSKRILPYIPGPVTNVTDKITAARKEVLDQYVQELLALPHYISRQEVVLNLFMPRDGDIDVTNTGGSNSVRNSAVGASRMSRTSKLSYEEGSLFGRTSPKTASIAAPYSKPVAPLAPLKGSDGHATTQEGAGSGSDVIKVKVFYGQEAVALRISRSIKLHELLRKLSEKLSVGNLS</sequence>
<dbReference type="InterPro" id="IPR051228">
    <property type="entry name" value="NADPH_Oxidase/PX-Domain"/>
</dbReference>
<protein>
    <recommendedName>
        <fullName evidence="9">SH3 domain-containing protein</fullName>
    </recommendedName>
</protein>
<dbReference type="InterPro" id="IPR036028">
    <property type="entry name" value="SH3-like_dom_sf"/>
</dbReference>
<dbReference type="GO" id="GO:0032266">
    <property type="term" value="F:phosphatidylinositol-3-phosphate binding"/>
    <property type="evidence" value="ECO:0007669"/>
    <property type="project" value="EnsemblFungi"/>
</dbReference>
<dbReference type="InterPro" id="IPR035549">
    <property type="entry name" value="Bem1/Scd2_SH3_2"/>
</dbReference>
<evidence type="ECO:0000256" key="1">
    <source>
        <dbReference type="ARBA" id="ARBA00022443"/>
    </source>
</evidence>
<dbReference type="GO" id="GO:0120157">
    <property type="term" value="C:PAR polarity complex"/>
    <property type="evidence" value="ECO:0007669"/>
    <property type="project" value="EnsemblFungi"/>
</dbReference>
<proteinExistence type="predicted"/>
<feature type="non-terminal residue" evidence="7">
    <location>
        <position position="487"/>
    </location>
</feature>
<dbReference type="PANTHER" id="PTHR15706:SF2">
    <property type="entry name" value="SH3 AND PX DOMAIN-CONTAINING PROTEIN 2A"/>
    <property type="match status" value="1"/>
</dbReference>
<evidence type="ECO:0000256" key="3">
    <source>
        <dbReference type="PROSITE-ProRule" id="PRU00192"/>
    </source>
</evidence>